<name>A0A089Q4K2_9ENTR</name>
<reference evidence="2 3" key="1">
    <citation type="submission" date="2014-09" db="EMBL/GenBank/DDBJ databases">
        <title>Cedecea neteri SSMD04 Genome Sequencing.</title>
        <authorList>
            <person name="Tan J.-Y."/>
        </authorList>
    </citation>
    <scope>NUCLEOTIDE SEQUENCE [LARGE SCALE GENOMIC DNA]</scope>
    <source>
        <strain evidence="2 3">SSMD04</strain>
    </source>
</reference>
<accession>A0A089Q4K2</accession>
<sequence>MKPLLPEEQDLHAWVDGQLDEERKKWVEHYLQQHPELAAQVRKWQADAQRLRLSVDEYVPQVSPASAEVKLVRQRIRRSRQWRFAFAFSLLFAVGIGGVTGWQLHASEILRQMLPMEDAVQAYRLVNNGNVKALDVVASDRDTVNGWMSRYFIDGAQAPNLDNYGFTLVGGRLMVTEQGPAALVIYQDAQGTRVAWYIRPSGSITLGKGERQADNLKAQYWSDRRYNYAMVSPANDSQTAGLQKAVQQYAGDASSI</sequence>
<evidence type="ECO:0000256" key="1">
    <source>
        <dbReference type="SAM" id="Phobius"/>
    </source>
</evidence>
<dbReference type="KEGG" id="cnt:JT31_16760"/>
<evidence type="ECO:0000313" key="3">
    <source>
        <dbReference type="Proteomes" id="UP000029481"/>
    </source>
</evidence>
<proteinExistence type="predicted"/>
<keyword evidence="1" id="KW-0812">Transmembrane</keyword>
<dbReference type="Proteomes" id="UP000029481">
    <property type="component" value="Chromosome"/>
</dbReference>
<dbReference type="EMBL" id="CP009451">
    <property type="protein sequence ID" value="AIR06206.1"/>
    <property type="molecule type" value="Genomic_DNA"/>
</dbReference>
<keyword evidence="3" id="KW-1185">Reference proteome</keyword>
<gene>
    <name evidence="2" type="ORF">JT31_16760</name>
</gene>
<feature type="transmembrane region" description="Helical" evidence="1">
    <location>
        <begin position="84"/>
        <end position="104"/>
    </location>
</feature>
<dbReference type="AlphaFoldDB" id="A0A089Q4K2"/>
<keyword evidence="1" id="KW-1133">Transmembrane helix</keyword>
<dbReference type="RefSeq" id="WP_038479482.1">
    <property type="nucleotide sequence ID" value="NZ_CP009451.1"/>
</dbReference>
<protein>
    <submittedName>
        <fullName evidence="2">Anti-sigma factor</fullName>
    </submittedName>
</protein>
<evidence type="ECO:0000313" key="2">
    <source>
        <dbReference type="EMBL" id="AIR06206.1"/>
    </source>
</evidence>
<keyword evidence="1" id="KW-0472">Membrane</keyword>
<dbReference type="OrthoDB" id="9152892at2"/>
<organism evidence="2 3">
    <name type="scientific">Cedecea neteri</name>
    <dbReference type="NCBI Taxonomy" id="158822"/>
    <lineage>
        <taxon>Bacteria</taxon>
        <taxon>Pseudomonadati</taxon>
        <taxon>Pseudomonadota</taxon>
        <taxon>Gammaproteobacteria</taxon>
        <taxon>Enterobacterales</taxon>
        <taxon>Enterobacteriaceae</taxon>
        <taxon>Cedecea</taxon>
    </lineage>
</organism>